<protein>
    <submittedName>
        <fullName evidence="1">Nucleotidyltransferase</fullName>
    </submittedName>
</protein>
<dbReference type="RefSeq" id="WP_062371063.1">
    <property type="nucleotide sequence ID" value="NZ_CP007140.1"/>
</dbReference>
<dbReference type="PATRIC" id="fig|1432656.3.peg.703"/>
<sequence length="148" mass="17688">MDGETLKAAKEELIRRVRDFYGDNLLSIVFYGRHLRDPEFPEIDVVVIIDKPYDPVKMNRMADFVENIRDPIEEKYGYHVSFELYTREEAENFHSGYLDVVVNYEVAYDKNNYFQNLMSDMLNPKKAMDYVKYISTIEYIQVDEERND</sequence>
<dbReference type="AlphaFoldDB" id="A0A0X1KJ95"/>
<dbReference type="KEGG" id="tgy:X802_03630"/>
<gene>
    <name evidence="1" type="ORF">X802_03630</name>
</gene>
<dbReference type="GO" id="GO:0016740">
    <property type="term" value="F:transferase activity"/>
    <property type="evidence" value="ECO:0007669"/>
    <property type="project" value="UniProtKB-KW"/>
</dbReference>
<keyword evidence="2" id="KW-1185">Reference proteome</keyword>
<dbReference type="SUPFAM" id="SSF81301">
    <property type="entry name" value="Nucleotidyltransferase"/>
    <property type="match status" value="1"/>
</dbReference>
<organism evidence="1 2">
    <name type="scientific">Thermococcus guaymasensis DSM 11113</name>
    <dbReference type="NCBI Taxonomy" id="1432656"/>
    <lineage>
        <taxon>Archaea</taxon>
        <taxon>Methanobacteriati</taxon>
        <taxon>Methanobacteriota</taxon>
        <taxon>Thermococci</taxon>
        <taxon>Thermococcales</taxon>
        <taxon>Thermococcaceae</taxon>
        <taxon>Thermococcus</taxon>
    </lineage>
</organism>
<keyword evidence="1" id="KW-0808">Transferase</keyword>
<proteinExistence type="predicted"/>
<evidence type="ECO:0000313" key="1">
    <source>
        <dbReference type="EMBL" id="AJC71354.1"/>
    </source>
</evidence>
<dbReference type="Proteomes" id="UP000062043">
    <property type="component" value="Chromosome"/>
</dbReference>
<evidence type="ECO:0000313" key="2">
    <source>
        <dbReference type="Proteomes" id="UP000062043"/>
    </source>
</evidence>
<name>A0A0X1KJ95_9EURY</name>
<dbReference type="EMBL" id="CP007140">
    <property type="protein sequence ID" value="AJC71354.1"/>
    <property type="molecule type" value="Genomic_DNA"/>
</dbReference>
<dbReference type="Gene3D" id="3.30.460.10">
    <property type="entry name" value="Beta Polymerase, domain 2"/>
    <property type="match status" value="1"/>
</dbReference>
<reference evidence="1 2" key="1">
    <citation type="submission" date="2014-01" db="EMBL/GenBank/DDBJ databases">
        <title>Genome sequencing of Thermococcus guaymasensis.</title>
        <authorList>
            <person name="Zhang X."/>
            <person name="Alvare G."/>
            <person name="Fristensky B."/>
            <person name="Chen L."/>
            <person name="Suen T."/>
            <person name="Chen Q."/>
            <person name="Ma K."/>
        </authorList>
    </citation>
    <scope>NUCLEOTIDE SEQUENCE [LARGE SCALE GENOMIC DNA]</scope>
    <source>
        <strain evidence="1 2">DSM 11113</strain>
    </source>
</reference>
<dbReference type="STRING" id="1432656.X802_03630"/>
<dbReference type="InterPro" id="IPR043519">
    <property type="entry name" value="NT_sf"/>
</dbReference>
<accession>A0A0X1KJ95</accession>
<dbReference type="GeneID" id="27134745"/>
<dbReference type="OrthoDB" id="92430at2157"/>